<dbReference type="Proteomes" id="UP000290288">
    <property type="component" value="Unassembled WGS sequence"/>
</dbReference>
<keyword evidence="2" id="KW-1185">Reference proteome</keyword>
<accession>A0A4Q2CYC7</accession>
<comment type="caution">
    <text evidence="1">The sequence shown here is derived from an EMBL/GenBank/DDBJ whole genome shotgun (WGS) entry which is preliminary data.</text>
</comment>
<proteinExistence type="predicted"/>
<protein>
    <submittedName>
        <fullName evidence="1">Uncharacterized protein</fullName>
    </submittedName>
</protein>
<gene>
    <name evidence="1" type="ORF">EST38_g14416</name>
</gene>
<reference evidence="1 2" key="1">
    <citation type="submission" date="2019-01" db="EMBL/GenBank/DDBJ databases">
        <title>Draft genome sequence of Psathyrella aberdarensis IHI B618.</title>
        <authorList>
            <person name="Buettner E."/>
            <person name="Kellner H."/>
        </authorList>
    </citation>
    <scope>NUCLEOTIDE SEQUENCE [LARGE SCALE GENOMIC DNA]</scope>
    <source>
        <strain evidence="1 2">IHI B618</strain>
    </source>
</reference>
<dbReference type="EMBL" id="SDEE01001907">
    <property type="protein sequence ID" value="RXW11439.1"/>
    <property type="molecule type" value="Genomic_DNA"/>
</dbReference>
<organism evidence="1 2">
    <name type="scientific">Candolleomyces aberdarensis</name>
    <dbReference type="NCBI Taxonomy" id="2316362"/>
    <lineage>
        <taxon>Eukaryota</taxon>
        <taxon>Fungi</taxon>
        <taxon>Dikarya</taxon>
        <taxon>Basidiomycota</taxon>
        <taxon>Agaricomycotina</taxon>
        <taxon>Agaricomycetes</taxon>
        <taxon>Agaricomycetidae</taxon>
        <taxon>Agaricales</taxon>
        <taxon>Agaricineae</taxon>
        <taxon>Psathyrellaceae</taxon>
        <taxon>Candolleomyces</taxon>
    </lineage>
</organism>
<sequence>MKEPKSADILNLRTTCKRLQAPTHSKEAVYGSLLAAKTGPSGGMIYSQPTWPITGAQAAGGIAATGKSIFPKQN</sequence>
<evidence type="ECO:0000313" key="1">
    <source>
        <dbReference type="EMBL" id="RXW11439.1"/>
    </source>
</evidence>
<dbReference type="AlphaFoldDB" id="A0A4Q2CYC7"/>
<name>A0A4Q2CYC7_9AGAR</name>
<evidence type="ECO:0000313" key="2">
    <source>
        <dbReference type="Proteomes" id="UP000290288"/>
    </source>
</evidence>